<evidence type="ECO:0000313" key="3">
    <source>
        <dbReference type="Proteomes" id="UP000106699"/>
    </source>
</evidence>
<accession>Q677Y0</accession>
<evidence type="ECO:0000256" key="1">
    <source>
        <dbReference type="SAM" id="Phobius"/>
    </source>
</evidence>
<dbReference type="EMBL" id="AY380826">
    <property type="protein sequence ID" value="AAU10977.1"/>
    <property type="molecule type" value="Genomic_DNA"/>
</dbReference>
<keyword evidence="1" id="KW-0472">Membrane</keyword>
<organism evidence="2 3">
    <name type="scientific">lymphocystis disease virus-China</name>
    <dbReference type="NCBI Taxonomy" id="256729"/>
    <lineage>
        <taxon>Viruses</taxon>
        <taxon>Varidnaviria</taxon>
        <taxon>Bamfordvirae</taxon>
        <taxon>Nucleocytoviricota</taxon>
        <taxon>Megaviricetes</taxon>
        <taxon>Pimascovirales</taxon>
        <taxon>Pimascovirales incertae sedis</taxon>
        <taxon>Iridoviridae</taxon>
        <taxon>Alphairidovirinae</taxon>
        <taxon>Lymphocystivirus</taxon>
        <taxon>Lymphocystivirus paralichthys1</taxon>
        <taxon>Lymphocystis disease virus 2</taxon>
    </lineage>
</organism>
<keyword evidence="1" id="KW-0812">Transmembrane</keyword>
<keyword evidence="1" id="KW-1133">Transmembrane helix</keyword>
<sequence length="58" mass="6860">MLYFIVGFLETIVFIVKFLLVLDLTLRHIKTDFGSVINKIELDSNHLFILNGFEHMKY</sequence>
<feature type="transmembrane region" description="Helical" evidence="1">
    <location>
        <begin position="6"/>
        <end position="26"/>
    </location>
</feature>
<keyword evidence="3" id="KW-1185">Reference proteome</keyword>
<protein>
    <submittedName>
        <fullName evidence="2">Uncharacterized protein</fullName>
    </submittedName>
</protein>
<dbReference type="RefSeq" id="YP_073638.1">
    <property type="nucleotide sequence ID" value="NC_005902.1"/>
</dbReference>
<proteinExistence type="predicted"/>
<dbReference type="GeneID" id="2979121"/>
<evidence type="ECO:0000313" key="2">
    <source>
        <dbReference type="EMBL" id="AAU10977.1"/>
    </source>
</evidence>
<dbReference type="Proteomes" id="UP000106699">
    <property type="component" value="Segment"/>
</dbReference>
<name>Q677Y0_9VIRU</name>
<reference evidence="2 3" key="1">
    <citation type="journal article" date="2004" name="J. Virol.">
        <title>Complete genome sequence of lymphocystis disease virus isolated from China.</title>
        <authorList>
            <person name="Zhang Q.Y."/>
            <person name="Xiao F."/>
            <person name="Xie J."/>
            <person name="Li Z.Q."/>
            <person name="Gui J.F."/>
        </authorList>
    </citation>
    <scope>NUCLEOTIDE SEQUENCE [LARGE SCALE GENOMIC DNA]</scope>
</reference>
<dbReference type="KEGG" id="vg:2979121"/>